<keyword evidence="2" id="KW-1185">Reference proteome</keyword>
<dbReference type="Proteomes" id="UP000257109">
    <property type="component" value="Unassembled WGS sequence"/>
</dbReference>
<sequence>MLDLGASVNVMPSSIYKSPNVGDLEPTGVIIQLVNRSITHPLGILEDVLVQINELIFPTNFYLLNIEDEPSSKGFTLILGRSFLMTANTKINVHARTFSWSLVITWCMAKVAASESSPPFTMQPPAIELKPLPKHLKYAYLGHDQKLTVIIANNFQFEQEERLLQVLKKHRKALVGL</sequence>
<dbReference type="InterPro" id="IPR021109">
    <property type="entry name" value="Peptidase_aspartic_dom_sf"/>
</dbReference>
<dbReference type="EMBL" id="QJKJ01009162">
    <property type="protein sequence ID" value="RDX77472.1"/>
    <property type="molecule type" value="Genomic_DNA"/>
</dbReference>
<feature type="non-terminal residue" evidence="1">
    <location>
        <position position="1"/>
    </location>
</feature>
<evidence type="ECO:0000313" key="1">
    <source>
        <dbReference type="EMBL" id="RDX77472.1"/>
    </source>
</evidence>
<name>A0A371FGQ9_MUCPR</name>
<dbReference type="AlphaFoldDB" id="A0A371FGQ9"/>
<accession>A0A371FGQ9</accession>
<evidence type="ECO:0000313" key="2">
    <source>
        <dbReference type="Proteomes" id="UP000257109"/>
    </source>
</evidence>
<organism evidence="1 2">
    <name type="scientific">Mucuna pruriens</name>
    <name type="common">Velvet bean</name>
    <name type="synonym">Dolichos pruriens</name>
    <dbReference type="NCBI Taxonomy" id="157652"/>
    <lineage>
        <taxon>Eukaryota</taxon>
        <taxon>Viridiplantae</taxon>
        <taxon>Streptophyta</taxon>
        <taxon>Embryophyta</taxon>
        <taxon>Tracheophyta</taxon>
        <taxon>Spermatophyta</taxon>
        <taxon>Magnoliopsida</taxon>
        <taxon>eudicotyledons</taxon>
        <taxon>Gunneridae</taxon>
        <taxon>Pentapetalae</taxon>
        <taxon>rosids</taxon>
        <taxon>fabids</taxon>
        <taxon>Fabales</taxon>
        <taxon>Fabaceae</taxon>
        <taxon>Papilionoideae</taxon>
        <taxon>50 kb inversion clade</taxon>
        <taxon>NPAAA clade</taxon>
        <taxon>indigoferoid/millettioid clade</taxon>
        <taxon>Phaseoleae</taxon>
        <taxon>Mucuna</taxon>
    </lineage>
</organism>
<dbReference type="OrthoDB" id="1724182at2759"/>
<reference evidence="1" key="1">
    <citation type="submission" date="2018-05" db="EMBL/GenBank/DDBJ databases">
        <title>Draft genome of Mucuna pruriens seed.</title>
        <authorList>
            <person name="Nnadi N.E."/>
            <person name="Vos R."/>
            <person name="Hasami M.H."/>
            <person name="Devisetty U.K."/>
            <person name="Aguiy J.C."/>
        </authorList>
    </citation>
    <scope>NUCLEOTIDE SEQUENCE [LARGE SCALE GENOMIC DNA]</scope>
    <source>
        <strain evidence="1">JCA_2017</strain>
    </source>
</reference>
<dbReference type="PANTHER" id="PTHR33067">
    <property type="entry name" value="RNA-DIRECTED DNA POLYMERASE-RELATED"/>
    <property type="match status" value="1"/>
</dbReference>
<dbReference type="Gene3D" id="2.40.70.10">
    <property type="entry name" value="Acid Proteases"/>
    <property type="match status" value="1"/>
</dbReference>
<proteinExistence type="predicted"/>
<protein>
    <submittedName>
        <fullName evidence="1">Uncharacterized protein</fullName>
    </submittedName>
</protein>
<dbReference type="PANTHER" id="PTHR33067:SF15">
    <property type="entry name" value="RNA-DIRECTED DNA POLYMERASE"/>
    <property type="match status" value="1"/>
</dbReference>
<gene>
    <name evidence="1" type="ORF">CR513_42408</name>
</gene>
<dbReference type="CDD" id="cd00303">
    <property type="entry name" value="retropepsin_like"/>
    <property type="match status" value="1"/>
</dbReference>
<comment type="caution">
    <text evidence="1">The sequence shown here is derived from an EMBL/GenBank/DDBJ whole genome shotgun (WGS) entry which is preliminary data.</text>
</comment>